<organism evidence="2 3">
    <name type="scientific">Chionoecetes opilio</name>
    <name type="common">Atlantic snow crab</name>
    <name type="synonym">Cancer opilio</name>
    <dbReference type="NCBI Taxonomy" id="41210"/>
    <lineage>
        <taxon>Eukaryota</taxon>
        <taxon>Metazoa</taxon>
        <taxon>Ecdysozoa</taxon>
        <taxon>Arthropoda</taxon>
        <taxon>Crustacea</taxon>
        <taxon>Multicrustacea</taxon>
        <taxon>Malacostraca</taxon>
        <taxon>Eumalacostraca</taxon>
        <taxon>Eucarida</taxon>
        <taxon>Decapoda</taxon>
        <taxon>Pleocyemata</taxon>
        <taxon>Brachyura</taxon>
        <taxon>Eubrachyura</taxon>
        <taxon>Majoidea</taxon>
        <taxon>Majidae</taxon>
        <taxon>Chionoecetes</taxon>
    </lineage>
</organism>
<dbReference type="AlphaFoldDB" id="A0A8J5D3R2"/>
<comment type="caution">
    <text evidence="2">The sequence shown here is derived from an EMBL/GenBank/DDBJ whole genome shotgun (WGS) entry which is preliminary data.</text>
</comment>
<sequence>MIVTFKQLAEEVLQRVPQPLQPKMEQWLDEEGIAREWSERKEKLNAGRHREGDARKAGKRKVEGEEEPPAKEMKKKNTFSARKILDSEKERDNFEFTKRSTKTKKYCDTDSKRLISSNESEERSDGKVSSIERHTGNVSPPDAHTVTPKKRTRGSDLLTERPKKISKHCYDQEHRIDYRSSKVGESVEERGRGRAASWMGTYESQQGGME</sequence>
<evidence type="ECO:0000256" key="1">
    <source>
        <dbReference type="SAM" id="MobiDB-lite"/>
    </source>
</evidence>
<feature type="compositionally biased region" description="Basic and acidic residues" evidence="1">
    <location>
        <begin position="39"/>
        <end position="72"/>
    </location>
</feature>
<accession>A0A8J5D3R2</accession>
<feature type="region of interest" description="Disordered" evidence="1">
    <location>
        <begin position="39"/>
        <end position="210"/>
    </location>
</feature>
<reference evidence="2" key="1">
    <citation type="submission" date="2020-07" db="EMBL/GenBank/DDBJ databases">
        <title>The High-quality genome of the commercially important snow crab, Chionoecetes opilio.</title>
        <authorList>
            <person name="Jeong J.-H."/>
            <person name="Ryu S."/>
        </authorList>
    </citation>
    <scope>NUCLEOTIDE SEQUENCE</scope>
    <source>
        <strain evidence="2">MADBK_172401_WGS</strain>
        <tissue evidence="2">Digestive gland</tissue>
    </source>
</reference>
<gene>
    <name evidence="2" type="ORF">GWK47_027986</name>
</gene>
<feature type="compositionally biased region" description="Basic and acidic residues" evidence="1">
    <location>
        <begin position="158"/>
        <end position="192"/>
    </location>
</feature>
<proteinExistence type="predicted"/>
<feature type="compositionally biased region" description="Basic and acidic residues" evidence="1">
    <location>
        <begin position="120"/>
        <end position="135"/>
    </location>
</feature>
<dbReference type="Proteomes" id="UP000770661">
    <property type="component" value="Unassembled WGS sequence"/>
</dbReference>
<keyword evidence="3" id="KW-1185">Reference proteome</keyword>
<feature type="compositionally biased region" description="Basic and acidic residues" evidence="1">
    <location>
        <begin position="83"/>
        <end position="98"/>
    </location>
</feature>
<evidence type="ECO:0000313" key="3">
    <source>
        <dbReference type="Proteomes" id="UP000770661"/>
    </source>
</evidence>
<name>A0A8J5D3R2_CHIOP</name>
<dbReference type="EMBL" id="JACEEZ010000068">
    <property type="protein sequence ID" value="KAG0730561.1"/>
    <property type="molecule type" value="Genomic_DNA"/>
</dbReference>
<protein>
    <submittedName>
        <fullName evidence="2">Uncharacterized protein</fullName>
    </submittedName>
</protein>
<evidence type="ECO:0000313" key="2">
    <source>
        <dbReference type="EMBL" id="KAG0730561.1"/>
    </source>
</evidence>